<dbReference type="EMBL" id="CP120988">
    <property type="protein sequence ID" value="WLQ54032.1"/>
    <property type="molecule type" value="Genomic_DNA"/>
</dbReference>
<keyword evidence="3" id="KW-1185">Reference proteome</keyword>
<proteinExistence type="predicted"/>
<protein>
    <submittedName>
        <fullName evidence="2">Helix-turn-helix domain-containing protein</fullName>
    </submittedName>
</protein>
<organism evidence="2 3">
    <name type="scientific">Streptomyces poriferorum</name>
    <dbReference type="NCBI Taxonomy" id="2798799"/>
    <lineage>
        <taxon>Bacteria</taxon>
        <taxon>Bacillati</taxon>
        <taxon>Actinomycetota</taxon>
        <taxon>Actinomycetes</taxon>
        <taxon>Kitasatosporales</taxon>
        <taxon>Streptomycetaceae</taxon>
        <taxon>Streptomyces</taxon>
    </lineage>
</organism>
<feature type="region of interest" description="Disordered" evidence="1">
    <location>
        <begin position="192"/>
        <end position="239"/>
    </location>
</feature>
<sequence>MGDCTLRQALDGRLPTLRTTVAFARATGADEATARRLWAAADRAVNPPRERPAPHVPGRFTTPAGLVRAMNRVRGTAPDTRLRAIAALAGPGLSASTLSRILAGHQVPTAEQLAAFAAACQASDEATAALMAGHDRVLNGPPPHPSYPCAYAEEEAGSQWDDAPWLPPEPDWYDQQLRDEKETDFQRLVDEAEAHLDELQDDERAQPTGPGAPAAGHGTDSPGGMEGVLAGRFRAALRP</sequence>
<name>A0ABY9IFP7_9ACTN</name>
<reference evidence="2 3" key="1">
    <citation type="submission" date="2023-03" db="EMBL/GenBank/DDBJ databases">
        <title>Isolation and description of six Streptomyces strains from soil environments, able to metabolize different microbial glucans.</title>
        <authorList>
            <person name="Widen T."/>
            <person name="Larsbrink J."/>
        </authorList>
    </citation>
    <scope>NUCLEOTIDE SEQUENCE [LARGE SCALE GENOMIC DNA]</scope>
    <source>
        <strain evidence="2 3">Alt2</strain>
    </source>
</reference>
<feature type="compositionally biased region" description="Basic and acidic residues" evidence="1">
    <location>
        <begin position="192"/>
        <end position="205"/>
    </location>
</feature>
<dbReference type="Pfam" id="PF13560">
    <property type="entry name" value="HTH_31"/>
    <property type="match status" value="1"/>
</dbReference>
<dbReference type="Proteomes" id="UP001235744">
    <property type="component" value="Chromosome"/>
</dbReference>
<gene>
    <name evidence="2" type="ORF">P8A19_00525</name>
</gene>
<dbReference type="RefSeq" id="WP_306072581.1">
    <property type="nucleotide sequence ID" value="NZ_CP120988.1"/>
</dbReference>
<feature type="compositionally biased region" description="Low complexity" evidence="1">
    <location>
        <begin position="207"/>
        <end position="216"/>
    </location>
</feature>
<evidence type="ECO:0000313" key="3">
    <source>
        <dbReference type="Proteomes" id="UP001235744"/>
    </source>
</evidence>
<accession>A0ABY9IFP7</accession>
<evidence type="ECO:0000313" key="2">
    <source>
        <dbReference type="EMBL" id="WLQ54032.1"/>
    </source>
</evidence>
<evidence type="ECO:0000256" key="1">
    <source>
        <dbReference type="SAM" id="MobiDB-lite"/>
    </source>
</evidence>